<feature type="signal peptide" evidence="2">
    <location>
        <begin position="1"/>
        <end position="36"/>
    </location>
</feature>
<evidence type="ECO:0000256" key="2">
    <source>
        <dbReference type="SAM" id="SignalP"/>
    </source>
</evidence>
<organism evidence="3 4">
    <name type="scientific">Phenylobacterium parvum</name>
    <dbReference type="NCBI Taxonomy" id="2201350"/>
    <lineage>
        <taxon>Bacteria</taxon>
        <taxon>Pseudomonadati</taxon>
        <taxon>Pseudomonadota</taxon>
        <taxon>Alphaproteobacteria</taxon>
        <taxon>Caulobacterales</taxon>
        <taxon>Caulobacteraceae</taxon>
        <taxon>Phenylobacterium</taxon>
    </lineage>
</organism>
<evidence type="ECO:0000313" key="4">
    <source>
        <dbReference type="Proteomes" id="UP000247763"/>
    </source>
</evidence>
<dbReference type="AlphaFoldDB" id="A0A2Z3HZL8"/>
<evidence type="ECO:0000313" key="3">
    <source>
        <dbReference type="EMBL" id="AWM78219.1"/>
    </source>
</evidence>
<name>A0A2Z3HZL8_9CAUL</name>
<feature type="chain" id="PRO_5016406281" evidence="2">
    <location>
        <begin position="37"/>
        <end position="283"/>
    </location>
</feature>
<reference evidence="4" key="1">
    <citation type="submission" date="2018-05" db="EMBL/GenBank/DDBJ databases">
        <title>Genome sequencing of Phenylobacterium sp. HYN0004.</title>
        <authorList>
            <person name="Yi H."/>
            <person name="Baek C."/>
        </authorList>
    </citation>
    <scope>NUCLEOTIDE SEQUENCE [LARGE SCALE GENOMIC DNA]</scope>
    <source>
        <strain evidence="4">HYN0004</strain>
    </source>
</reference>
<dbReference type="SUPFAM" id="SSF52096">
    <property type="entry name" value="ClpP/crotonase"/>
    <property type="match status" value="1"/>
</dbReference>
<proteinExistence type="predicted"/>
<sequence>METTGRHAAWRRWACLAIPLALAGGLSALATTRALAADPGNGQGACRRDLEFIPGFLLENDTGAPEHLGRLGGPALDKAMAEARDRIAADPTGAECRSILKRYVRAWRPGHIDVSPAPGKTPGDAATLPAEPPARPGLASLRWLSDKTVLVTLPTFDPAEREHLEALLVSQRRRLDRTPNWILDIRDNDGGSDSTYASLLEAIMVSPRMEVGAEFLSTPANIANTAGLCEVYGDASCAAAVAPLVDAMRGARPGDYVLPPGARKRPRSSATTAPPERRRAGSA</sequence>
<dbReference type="Gene3D" id="3.90.226.10">
    <property type="entry name" value="2-enoyl-CoA Hydratase, Chain A, domain 1"/>
    <property type="match status" value="1"/>
</dbReference>
<protein>
    <submittedName>
        <fullName evidence="3">Uncharacterized protein</fullName>
    </submittedName>
</protein>
<keyword evidence="4" id="KW-1185">Reference proteome</keyword>
<accession>A0A2Z3HZL8</accession>
<dbReference type="KEGG" id="phb:HYN04_10910"/>
<feature type="region of interest" description="Disordered" evidence="1">
    <location>
        <begin position="255"/>
        <end position="283"/>
    </location>
</feature>
<evidence type="ECO:0000256" key="1">
    <source>
        <dbReference type="SAM" id="MobiDB-lite"/>
    </source>
</evidence>
<dbReference type="Proteomes" id="UP000247763">
    <property type="component" value="Chromosome"/>
</dbReference>
<dbReference type="EMBL" id="CP029479">
    <property type="protein sequence ID" value="AWM78219.1"/>
    <property type="molecule type" value="Genomic_DNA"/>
</dbReference>
<keyword evidence="2" id="KW-0732">Signal</keyword>
<dbReference type="OrthoDB" id="5480566at2"/>
<dbReference type="InterPro" id="IPR029045">
    <property type="entry name" value="ClpP/crotonase-like_dom_sf"/>
</dbReference>
<dbReference type="RefSeq" id="WP_110450785.1">
    <property type="nucleotide sequence ID" value="NZ_CP029479.1"/>
</dbReference>
<gene>
    <name evidence="3" type="ORF">HYN04_10910</name>
</gene>